<keyword evidence="2" id="KW-0808">Transferase</keyword>
<dbReference type="AlphaFoldDB" id="A0A091DQW4"/>
<evidence type="ECO:0000256" key="1">
    <source>
        <dbReference type="SAM" id="MobiDB-lite"/>
    </source>
</evidence>
<accession>A0A091DQW4</accession>
<dbReference type="GO" id="GO:0005765">
    <property type="term" value="C:lysosomal membrane"/>
    <property type="evidence" value="ECO:0007669"/>
    <property type="project" value="TreeGrafter"/>
</dbReference>
<evidence type="ECO:0000313" key="2">
    <source>
        <dbReference type="EMBL" id="KFO34529.1"/>
    </source>
</evidence>
<evidence type="ECO:0000313" key="3">
    <source>
        <dbReference type="Proteomes" id="UP000028990"/>
    </source>
</evidence>
<keyword evidence="3" id="KW-1185">Reference proteome</keyword>
<sequence>MFCSGEHFLEEFKNFVSKTINSRETDHLINSDLGSPSRAHSLTGDPQPETQRTSALGYRFRCLDTFRGIALVLMVFVNYGGGRYWYFKHSGWNVSWDKVRIPGVLQRLGVTYFVVAVLELLFAKPIPENCVSVLYHTKVPYDPEGILGTINSIVMAFLGVQNAVSASTITYCGCSSVAPPSHVIFLPRRSTSSLKSVLRGGKE</sequence>
<dbReference type="PANTHER" id="PTHR31061">
    <property type="entry name" value="LD22376P"/>
    <property type="match status" value="1"/>
</dbReference>
<dbReference type="eggNOG" id="KOG4683">
    <property type="taxonomic scope" value="Eukaryota"/>
</dbReference>
<dbReference type="PANTHER" id="PTHR31061:SF37">
    <property type="entry name" value="HEPARAN-ALPHA-GLUCOSAMINIDE N-ACETYLTRANSFERASE"/>
    <property type="match status" value="1"/>
</dbReference>
<protein>
    <submittedName>
        <fullName evidence="2">Heparan-alpha-glucosaminide N-acetyltransferase</fullName>
    </submittedName>
</protein>
<gene>
    <name evidence="2" type="ORF">H920_04067</name>
</gene>
<reference evidence="2 3" key="1">
    <citation type="submission" date="2013-11" db="EMBL/GenBank/DDBJ databases">
        <title>The Damaraland mole rat (Fukomys damarensis) genome and evolution of African mole rats.</title>
        <authorList>
            <person name="Gladyshev V.N."/>
            <person name="Fang X."/>
        </authorList>
    </citation>
    <scope>NUCLEOTIDE SEQUENCE [LARGE SCALE GENOMIC DNA]</scope>
    <source>
        <tissue evidence="2">Liver</tissue>
    </source>
</reference>
<dbReference type="Proteomes" id="UP000028990">
    <property type="component" value="Unassembled WGS sequence"/>
</dbReference>
<proteinExistence type="predicted"/>
<dbReference type="EMBL" id="KN121942">
    <property type="protein sequence ID" value="KFO34529.1"/>
    <property type="molecule type" value="Genomic_DNA"/>
</dbReference>
<dbReference type="GO" id="GO:0007041">
    <property type="term" value="P:lysosomal transport"/>
    <property type="evidence" value="ECO:0007669"/>
    <property type="project" value="TreeGrafter"/>
</dbReference>
<organism evidence="2 3">
    <name type="scientific">Fukomys damarensis</name>
    <name type="common">Damaraland mole rat</name>
    <name type="synonym">Cryptomys damarensis</name>
    <dbReference type="NCBI Taxonomy" id="885580"/>
    <lineage>
        <taxon>Eukaryota</taxon>
        <taxon>Metazoa</taxon>
        <taxon>Chordata</taxon>
        <taxon>Craniata</taxon>
        <taxon>Vertebrata</taxon>
        <taxon>Euteleostomi</taxon>
        <taxon>Mammalia</taxon>
        <taxon>Eutheria</taxon>
        <taxon>Euarchontoglires</taxon>
        <taxon>Glires</taxon>
        <taxon>Rodentia</taxon>
        <taxon>Hystricomorpha</taxon>
        <taxon>Bathyergidae</taxon>
        <taxon>Fukomys</taxon>
    </lineage>
</organism>
<feature type="region of interest" description="Disordered" evidence="1">
    <location>
        <begin position="32"/>
        <end position="51"/>
    </location>
</feature>
<name>A0A091DQW4_FUKDA</name>
<dbReference type="GO" id="GO:0016740">
    <property type="term" value="F:transferase activity"/>
    <property type="evidence" value="ECO:0007669"/>
    <property type="project" value="UniProtKB-KW"/>
</dbReference>